<dbReference type="PANTHER" id="PTHR35678:SF1">
    <property type="entry name" value="PROTEIN STPG4"/>
    <property type="match status" value="1"/>
</dbReference>
<reference evidence="2 3" key="1">
    <citation type="submission" date="2016-06" db="EMBL/GenBank/DDBJ databases">
        <title>The Draft Genome Sequence and Annotation of the Desert Woodrat Neotoma lepida.</title>
        <authorList>
            <person name="Campbell M."/>
            <person name="Oakeson K.F."/>
            <person name="Yandell M."/>
            <person name="Halpert J.R."/>
            <person name="Dearing D."/>
        </authorList>
    </citation>
    <scope>NUCLEOTIDE SEQUENCE [LARGE SCALE GENOMIC DNA]</scope>
    <source>
        <strain evidence="2">417</strain>
        <tissue evidence="2">Liver</tissue>
    </source>
</reference>
<feature type="region of interest" description="Disordered" evidence="1">
    <location>
        <begin position="1"/>
        <end position="30"/>
    </location>
</feature>
<dbReference type="PANTHER" id="PTHR35678">
    <property type="entry name" value="PROTEIN STPG4"/>
    <property type="match status" value="1"/>
</dbReference>
<comment type="caution">
    <text evidence="2">The sequence shown here is derived from an EMBL/GenBank/DDBJ whole genome shotgun (WGS) entry which is preliminary data.</text>
</comment>
<name>A0A1A6GKU0_NEOLE</name>
<protein>
    <submittedName>
        <fullName evidence="2">Uncharacterized protein</fullName>
    </submittedName>
</protein>
<dbReference type="GO" id="GO:0044727">
    <property type="term" value="P:epigenetic programing of male pronucleus"/>
    <property type="evidence" value="ECO:0007669"/>
    <property type="project" value="TreeGrafter"/>
</dbReference>
<dbReference type="GO" id="GO:0001939">
    <property type="term" value="C:female pronucleus"/>
    <property type="evidence" value="ECO:0007669"/>
    <property type="project" value="TreeGrafter"/>
</dbReference>
<dbReference type="Proteomes" id="UP000092124">
    <property type="component" value="Unassembled WGS sequence"/>
</dbReference>
<sequence length="129" mass="14677">MNELAIATNPSAVPREDQEHGESLVTTSSSPIPGTYHIRTFIEESLLNPVKITYNFKNEGRKRIPLVQINHPVPTDLPHYKPPDFLELLKKQMASYSFKDQPRPNPTTLVDKDQVRSCGQIVFCEKSCR</sequence>
<keyword evidence="3" id="KW-1185">Reference proteome</keyword>
<dbReference type="EMBL" id="LZPO01087171">
    <property type="protein sequence ID" value="OBS66893.1"/>
    <property type="molecule type" value="Genomic_DNA"/>
</dbReference>
<dbReference type="OrthoDB" id="6228811at2759"/>
<dbReference type="GO" id="GO:0003682">
    <property type="term" value="F:chromatin binding"/>
    <property type="evidence" value="ECO:0007669"/>
    <property type="project" value="TreeGrafter"/>
</dbReference>
<dbReference type="GO" id="GO:0042585">
    <property type="term" value="C:germinal vesicle"/>
    <property type="evidence" value="ECO:0007669"/>
    <property type="project" value="TreeGrafter"/>
</dbReference>
<evidence type="ECO:0000256" key="1">
    <source>
        <dbReference type="SAM" id="MobiDB-lite"/>
    </source>
</evidence>
<proteinExistence type="predicted"/>
<organism evidence="2 3">
    <name type="scientific">Neotoma lepida</name>
    <name type="common">Desert woodrat</name>
    <dbReference type="NCBI Taxonomy" id="56216"/>
    <lineage>
        <taxon>Eukaryota</taxon>
        <taxon>Metazoa</taxon>
        <taxon>Chordata</taxon>
        <taxon>Craniata</taxon>
        <taxon>Vertebrata</taxon>
        <taxon>Euteleostomi</taxon>
        <taxon>Mammalia</taxon>
        <taxon>Eutheria</taxon>
        <taxon>Euarchontoglires</taxon>
        <taxon>Glires</taxon>
        <taxon>Rodentia</taxon>
        <taxon>Myomorpha</taxon>
        <taxon>Muroidea</taxon>
        <taxon>Cricetidae</taxon>
        <taxon>Neotominae</taxon>
        <taxon>Neotoma</taxon>
    </lineage>
</organism>
<dbReference type="GO" id="GO:0042393">
    <property type="term" value="F:histone binding"/>
    <property type="evidence" value="ECO:0007669"/>
    <property type="project" value="TreeGrafter"/>
</dbReference>
<evidence type="ECO:0000313" key="3">
    <source>
        <dbReference type="Proteomes" id="UP000092124"/>
    </source>
</evidence>
<dbReference type="GO" id="GO:0001940">
    <property type="term" value="C:male pronucleus"/>
    <property type="evidence" value="ECO:0007669"/>
    <property type="project" value="TreeGrafter"/>
</dbReference>
<accession>A0A1A6GKU0</accession>
<gene>
    <name evidence="2" type="ORF">A6R68_04567</name>
</gene>
<dbReference type="AlphaFoldDB" id="A0A1A6GKU0"/>
<evidence type="ECO:0000313" key="2">
    <source>
        <dbReference type="EMBL" id="OBS66893.1"/>
    </source>
</evidence>